<dbReference type="SUPFAM" id="SSF54909">
    <property type="entry name" value="Dimeric alpha+beta barrel"/>
    <property type="match status" value="2"/>
</dbReference>
<sequence>MRDVLTPDEMDLQLVHTLQAAPRATWHEIGRSLGVDPATATRRWQGLVEAGSARVTAYPDVRLWAQDHCNAFIELDLQPTARAHAVEVLSRVPQIASISIVSSGRDLFLTVLTPDLATLSRLVLQKLQQLPGLRGTRTHVVTTVYGEGNHWRLDALSPKRRVYTPPKTGNRPVWNDHYREVLSALDDGRTPAADIAARTAKSGSTVRRRLNEMIDGGLLSLRCEVAQPITGWPVAATFWARVPPDELHRTAATLTELPEVRLCAATTGADNLVMTLWLRSLGDVQRLEAELAGKLPALTLTDRAVTLHAAKRMGCLLDEAGRITDVVPIDPWASAAPR</sequence>
<dbReference type="InterPro" id="IPR019888">
    <property type="entry name" value="Tscrpt_reg_AsnC-like"/>
</dbReference>
<dbReference type="PANTHER" id="PTHR30154:SF34">
    <property type="entry name" value="TRANSCRIPTIONAL REGULATOR AZLB"/>
    <property type="match status" value="1"/>
</dbReference>
<comment type="caution">
    <text evidence="6">The sequence shown here is derived from an EMBL/GenBank/DDBJ whole genome shotgun (WGS) entry which is preliminary data.</text>
</comment>
<keyword evidence="3" id="KW-0804">Transcription</keyword>
<dbReference type="PANTHER" id="PTHR30154">
    <property type="entry name" value="LEUCINE-RESPONSIVE REGULATORY PROTEIN"/>
    <property type="match status" value="1"/>
</dbReference>
<dbReference type="InterPro" id="IPR036390">
    <property type="entry name" value="WH_DNA-bd_sf"/>
</dbReference>
<dbReference type="Proteomes" id="UP000286716">
    <property type="component" value="Unassembled WGS sequence"/>
</dbReference>
<dbReference type="AlphaFoldDB" id="A0A428WHW5"/>
<dbReference type="OrthoDB" id="4050641at2"/>
<evidence type="ECO:0000256" key="3">
    <source>
        <dbReference type="ARBA" id="ARBA00023163"/>
    </source>
</evidence>
<dbReference type="SMART" id="SM00344">
    <property type="entry name" value="HTH_ASNC"/>
    <property type="match status" value="2"/>
</dbReference>
<evidence type="ECO:0000259" key="4">
    <source>
        <dbReference type="Pfam" id="PF01037"/>
    </source>
</evidence>
<dbReference type="GO" id="GO:0005829">
    <property type="term" value="C:cytosol"/>
    <property type="evidence" value="ECO:0007669"/>
    <property type="project" value="TreeGrafter"/>
</dbReference>
<feature type="domain" description="HTH asnC-type" evidence="5">
    <location>
        <begin position="8"/>
        <end position="47"/>
    </location>
</feature>
<keyword evidence="7" id="KW-1185">Reference proteome</keyword>
<proteinExistence type="predicted"/>
<dbReference type="Pfam" id="PF13412">
    <property type="entry name" value="HTH_24"/>
    <property type="match status" value="1"/>
</dbReference>
<name>A0A428WHW5_AMYBA</name>
<dbReference type="InterPro" id="IPR036388">
    <property type="entry name" value="WH-like_DNA-bd_sf"/>
</dbReference>
<evidence type="ECO:0000259" key="5">
    <source>
        <dbReference type="Pfam" id="PF13404"/>
    </source>
</evidence>
<evidence type="ECO:0000256" key="2">
    <source>
        <dbReference type="ARBA" id="ARBA00023125"/>
    </source>
</evidence>
<feature type="domain" description="Transcription regulator AsnC/Lrp ligand binding" evidence="4">
    <location>
        <begin position="241"/>
        <end position="299"/>
    </location>
</feature>
<dbReference type="Gene3D" id="3.30.70.920">
    <property type="match status" value="2"/>
</dbReference>
<dbReference type="Pfam" id="PF01037">
    <property type="entry name" value="AsnC_trans_reg"/>
    <property type="match status" value="2"/>
</dbReference>
<dbReference type="GO" id="GO:0043565">
    <property type="term" value="F:sequence-specific DNA binding"/>
    <property type="evidence" value="ECO:0007669"/>
    <property type="project" value="InterPro"/>
</dbReference>
<dbReference type="InterPro" id="IPR000485">
    <property type="entry name" value="AsnC-type_HTH_dom"/>
</dbReference>
<keyword evidence="1" id="KW-0805">Transcription regulation</keyword>
<keyword evidence="2" id="KW-0238">DNA-binding</keyword>
<dbReference type="SUPFAM" id="SSF46785">
    <property type="entry name" value="Winged helix' DNA-binding domain"/>
    <property type="match status" value="1"/>
</dbReference>
<reference evidence="6 7" key="1">
    <citation type="submission" date="2018-05" db="EMBL/GenBank/DDBJ databases">
        <title>Evolution of GPA BGCs.</title>
        <authorList>
            <person name="Waglechner N."/>
            <person name="Wright G.D."/>
        </authorList>
    </citation>
    <scope>NUCLEOTIDE SEQUENCE [LARGE SCALE GENOMIC DNA]</scope>
    <source>
        <strain evidence="6 7">DSM 5908</strain>
    </source>
</reference>
<evidence type="ECO:0000256" key="1">
    <source>
        <dbReference type="ARBA" id="ARBA00023015"/>
    </source>
</evidence>
<dbReference type="InterPro" id="IPR011008">
    <property type="entry name" value="Dimeric_a/b-barrel"/>
</dbReference>
<protein>
    <submittedName>
        <fullName evidence="6">Lrp/AsnC family transcriptional regulator</fullName>
    </submittedName>
</protein>
<dbReference type="GO" id="GO:0043200">
    <property type="term" value="P:response to amino acid"/>
    <property type="evidence" value="ECO:0007669"/>
    <property type="project" value="TreeGrafter"/>
</dbReference>
<dbReference type="InterPro" id="IPR019887">
    <property type="entry name" value="Tscrpt_reg_AsnC/Lrp_C"/>
</dbReference>
<dbReference type="EMBL" id="QHHU01000028">
    <property type="protein sequence ID" value="RSM42678.1"/>
    <property type="molecule type" value="Genomic_DNA"/>
</dbReference>
<dbReference type="Gene3D" id="1.10.10.10">
    <property type="entry name" value="Winged helix-like DNA-binding domain superfamily/Winged helix DNA-binding domain"/>
    <property type="match status" value="2"/>
</dbReference>
<gene>
    <name evidence="6" type="ORF">DMA12_20880</name>
</gene>
<evidence type="ECO:0000313" key="6">
    <source>
        <dbReference type="EMBL" id="RSM42678.1"/>
    </source>
</evidence>
<organism evidence="6 7">
    <name type="scientific">Amycolatopsis balhimycina DSM 5908</name>
    <dbReference type="NCBI Taxonomy" id="1081091"/>
    <lineage>
        <taxon>Bacteria</taxon>
        <taxon>Bacillati</taxon>
        <taxon>Actinomycetota</taxon>
        <taxon>Actinomycetes</taxon>
        <taxon>Pseudonocardiales</taxon>
        <taxon>Pseudonocardiaceae</taxon>
        <taxon>Amycolatopsis</taxon>
    </lineage>
</organism>
<feature type="domain" description="Transcription regulator AsnC/Lrp ligand binding" evidence="4">
    <location>
        <begin position="74"/>
        <end position="141"/>
    </location>
</feature>
<dbReference type="Pfam" id="PF13404">
    <property type="entry name" value="HTH_AsnC-type"/>
    <property type="match status" value="1"/>
</dbReference>
<evidence type="ECO:0000313" key="7">
    <source>
        <dbReference type="Proteomes" id="UP000286716"/>
    </source>
</evidence>
<accession>A0A428WHW5</accession>